<name>A0A919N4W1_9ACTN</name>
<reference evidence="2" key="1">
    <citation type="submission" date="2021-01" db="EMBL/GenBank/DDBJ databases">
        <title>Whole genome shotgun sequence of Actinoplanes siamensis NBRC 109076.</title>
        <authorList>
            <person name="Komaki H."/>
            <person name="Tamura T."/>
        </authorList>
    </citation>
    <scope>NUCLEOTIDE SEQUENCE</scope>
    <source>
        <strain evidence="2">NBRC 109076</strain>
    </source>
</reference>
<dbReference type="InterPro" id="IPR054344">
    <property type="entry name" value="TY-Chap_N"/>
</dbReference>
<proteinExistence type="predicted"/>
<evidence type="ECO:0000259" key="1">
    <source>
        <dbReference type="Pfam" id="PF22552"/>
    </source>
</evidence>
<gene>
    <name evidence="2" type="ORF">Asi03nite_20130</name>
</gene>
<protein>
    <recommendedName>
        <fullName evidence="1">TY-Chap N-terminal domain-containing protein</fullName>
    </recommendedName>
</protein>
<sequence>MTGDGWASLAAEIARIVPTLADGDTYILRSGPYFVAMQQLPAYLAVEAPAGGGHLPEDGRLTGRDRRHMVELGWRPPPFPDRVDNFERHFRWPLGSADAAEVAELFVRTLREVHGATSPADLVRERFNALPGR</sequence>
<keyword evidence="3" id="KW-1185">Reference proteome</keyword>
<evidence type="ECO:0000313" key="2">
    <source>
        <dbReference type="EMBL" id="GIF04475.1"/>
    </source>
</evidence>
<dbReference type="AlphaFoldDB" id="A0A919N4W1"/>
<dbReference type="Pfam" id="PF22552">
    <property type="entry name" value="TY-Chap3"/>
    <property type="match status" value="1"/>
</dbReference>
<dbReference type="EMBL" id="BOMW01000019">
    <property type="protein sequence ID" value="GIF04475.1"/>
    <property type="molecule type" value="Genomic_DNA"/>
</dbReference>
<accession>A0A919N4W1</accession>
<dbReference type="Proteomes" id="UP000629619">
    <property type="component" value="Unassembled WGS sequence"/>
</dbReference>
<feature type="domain" description="TY-Chap N-terminal" evidence="1">
    <location>
        <begin position="5"/>
        <end position="122"/>
    </location>
</feature>
<organism evidence="2 3">
    <name type="scientific">Actinoplanes siamensis</name>
    <dbReference type="NCBI Taxonomy" id="1223317"/>
    <lineage>
        <taxon>Bacteria</taxon>
        <taxon>Bacillati</taxon>
        <taxon>Actinomycetota</taxon>
        <taxon>Actinomycetes</taxon>
        <taxon>Micromonosporales</taxon>
        <taxon>Micromonosporaceae</taxon>
        <taxon>Actinoplanes</taxon>
    </lineage>
</organism>
<evidence type="ECO:0000313" key="3">
    <source>
        <dbReference type="Proteomes" id="UP000629619"/>
    </source>
</evidence>
<comment type="caution">
    <text evidence="2">The sequence shown here is derived from an EMBL/GenBank/DDBJ whole genome shotgun (WGS) entry which is preliminary data.</text>
</comment>
<dbReference type="RefSeq" id="WP_203678268.1">
    <property type="nucleotide sequence ID" value="NZ_BOMW01000019.1"/>
</dbReference>